<evidence type="ECO:0000256" key="4">
    <source>
        <dbReference type="ARBA" id="ARBA00022490"/>
    </source>
</evidence>
<dbReference type="InterPro" id="IPR038253">
    <property type="entry name" value="SRP68_N_sf"/>
</dbReference>
<name>A0A4V0K7X8_PLACU</name>
<dbReference type="InterPro" id="IPR026258">
    <property type="entry name" value="SRP68"/>
</dbReference>
<keyword evidence="6" id="KW-0733">Signal recognition particle</keyword>
<feature type="compositionally biased region" description="Basic and acidic residues" evidence="10">
    <location>
        <begin position="1"/>
        <end position="19"/>
    </location>
</feature>
<dbReference type="GO" id="GO:0008312">
    <property type="term" value="F:7S RNA binding"/>
    <property type="evidence" value="ECO:0007669"/>
    <property type="project" value="InterPro"/>
</dbReference>
<keyword evidence="5" id="KW-0694">RNA-binding</keyword>
<dbReference type="Pfam" id="PF16969">
    <property type="entry name" value="SRP68"/>
    <property type="match status" value="1"/>
</dbReference>
<dbReference type="RefSeq" id="XP_745333.2">
    <property type="nucleotide sequence ID" value="XM_740240.2"/>
</dbReference>
<dbReference type="VEuPathDB" id="PlasmoDB:PCHAS_1120300"/>
<organism evidence="11 12">
    <name type="scientific">Plasmodium chabaudi chabaudi</name>
    <dbReference type="NCBI Taxonomy" id="31271"/>
    <lineage>
        <taxon>Eukaryota</taxon>
        <taxon>Sar</taxon>
        <taxon>Alveolata</taxon>
        <taxon>Apicomplexa</taxon>
        <taxon>Aconoidasida</taxon>
        <taxon>Haemosporida</taxon>
        <taxon>Plasmodiidae</taxon>
        <taxon>Plasmodium</taxon>
        <taxon>Plasmodium (Vinckeia)</taxon>
    </lineage>
</organism>
<keyword evidence="8" id="KW-0687">Ribonucleoprotein</keyword>
<reference evidence="11 12" key="1">
    <citation type="journal article" date="2014" name="BMC Biol.">
        <title>A comprehensive evaluation of rodent malaria parasite genomes and gene expression.</title>
        <authorList>
            <person name="Otto T.D."/>
            <person name="Bohme U."/>
            <person name="Jackson A.P."/>
            <person name="Hunt M."/>
            <person name="Franke-Fayard B."/>
            <person name="Hoeijmakers W.A."/>
            <person name="Religa A.A."/>
            <person name="Robertson L."/>
            <person name="Sanders M."/>
            <person name="Ogun S.A."/>
            <person name="Cunningham D."/>
            <person name="Erhart A."/>
            <person name="Billker O."/>
            <person name="Khan S.M."/>
            <person name="Stunnenberg H.G."/>
            <person name="Langhorne J."/>
            <person name="Holder A.A."/>
            <person name="Waters A.P."/>
            <person name="Newbold C.I."/>
            <person name="Pain A."/>
            <person name="Berriman M."/>
            <person name="Janse C.J."/>
        </authorList>
    </citation>
    <scope>NUCLEOTIDE SEQUENCE [LARGE SCALE GENOMIC DNA]</scope>
    <source>
        <strain evidence="11 12">AS</strain>
    </source>
</reference>
<dbReference type="OrthoDB" id="10255118at2759"/>
<gene>
    <name evidence="11" type="ORF">PCHAS_1120300</name>
</gene>
<accession>A0A4V0K7X8</accession>
<evidence type="ECO:0000256" key="10">
    <source>
        <dbReference type="SAM" id="MobiDB-lite"/>
    </source>
</evidence>
<dbReference type="GeneID" id="3498455"/>
<dbReference type="Gene3D" id="1.10.3450.40">
    <property type="entry name" value="Signal recognition particle, SRP68 subunit, RNA-binding domain"/>
    <property type="match status" value="1"/>
</dbReference>
<protein>
    <recommendedName>
        <fullName evidence="9">Signal recognition particle subunit SRP68</fullName>
    </recommendedName>
</protein>
<evidence type="ECO:0000313" key="12">
    <source>
        <dbReference type="Proteomes" id="UP000071118"/>
    </source>
</evidence>
<feature type="region of interest" description="Disordered" evidence="10">
    <location>
        <begin position="1"/>
        <end position="49"/>
    </location>
</feature>
<keyword evidence="12" id="KW-1185">Reference proteome</keyword>
<dbReference type="AlphaFoldDB" id="A0A4V0K7X8"/>
<keyword evidence="7" id="KW-0539">Nucleus</keyword>
<dbReference type="GO" id="GO:0006614">
    <property type="term" value="P:SRP-dependent cotranslational protein targeting to membrane"/>
    <property type="evidence" value="ECO:0007669"/>
    <property type="project" value="InterPro"/>
</dbReference>
<dbReference type="PANTHER" id="PTHR12860">
    <property type="entry name" value="SIGNAL RECOGNITION PARTICLE 68 KDA PROTEIN"/>
    <property type="match status" value="1"/>
</dbReference>
<dbReference type="EMBL" id="LK022888">
    <property type="protein sequence ID" value="VTZ69198.1"/>
    <property type="molecule type" value="Genomic_DNA"/>
</dbReference>
<evidence type="ECO:0000256" key="9">
    <source>
        <dbReference type="ARBA" id="ARBA00029498"/>
    </source>
</evidence>
<evidence type="ECO:0000256" key="2">
    <source>
        <dbReference type="ARBA" id="ARBA00004604"/>
    </source>
</evidence>
<sequence length="721" mass="85002">MEDTDLSQHVEMETNDQVRPETPVTENPKVEDVPDNLAQDQGEGFAQNSEETKVEKVALAEQHTGPIIPEEKISFDIFCYLIGKYKKHGLYYEEMDRFLAYVKRRRMKLRRNVLNKVKKVGNKYISKIYEPDILNDKYFELLLLDVEICRARYVKVKTDVNNLKAPYRSKYCYLRRLKKGLDKIKFLINSISKAIDKNTELQIKCYHAYIEVAYLLEIKKYEECLSKIVEFSKLVKLIKRITVNNSITSNVNNTSVDNNNNNDMKNAEEKLNENILVEKSKLFLDEEKRINEVYEYFLSNVNSYERICLYNIKKDNVKKGNEKLQEDDFEEKKDKVTEIEASKTDGEKSLEIDCIDNTIIIHIKNKTYKLINDGTNDSILKIKNILDNDIKTVIEYDEIIKLNQNFNLNEEIKNNNFILFQFLDNYDLSFLINKYGNMFSLYNNCLSIVHEELVKSTHGDLATNLNNQNTHNDNILMEKVWNNLENYLLGEKLYIDIERTIIVLMKGLYSVLNMNNNLKEFNFINKKTLDDIVDKMPLLHSTYRYADILKQNIDELKNVENIDIFINMLQIVKNVKSFSLACYYALMEKNAEAYALFDLVKGRNYIYINIDNSEYYNNKSLLRVSILFNRLQDILSILNNHFYFKHLAIYALQIKTKSTIKDRTLFNIDHTLFERKMKQIYLNPINVDMTQIFLEPSLLGKNIQEEKRTSVLRGLIQSFWK</sequence>
<proteinExistence type="inferred from homology"/>
<dbReference type="Proteomes" id="UP000071118">
    <property type="component" value="Chromosome 11"/>
</dbReference>
<keyword evidence="4" id="KW-0963">Cytoplasm</keyword>
<dbReference type="GO" id="GO:0005730">
    <property type="term" value="C:nucleolus"/>
    <property type="evidence" value="ECO:0007669"/>
    <property type="project" value="UniProtKB-SubCell"/>
</dbReference>
<comment type="subcellular location">
    <subcellularLocation>
        <location evidence="1">Cytoplasm</location>
    </subcellularLocation>
    <subcellularLocation>
        <location evidence="2">Nucleus</location>
        <location evidence="2">Nucleolus</location>
    </subcellularLocation>
</comment>
<dbReference type="KEGG" id="pcb:PCHAS_1120300"/>
<evidence type="ECO:0000256" key="1">
    <source>
        <dbReference type="ARBA" id="ARBA00004496"/>
    </source>
</evidence>
<evidence type="ECO:0000256" key="7">
    <source>
        <dbReference type="ARBA" id="ARBA00023242"/>
    </source>
</evidence>
<dbReference type="GO" id="GO:0005047">
    <property type="term" value="F:signal recognition particle binding"/>
    <property type="evidence" value="ECO:0007669"/>
    <property type="project" value="InterPro"/>
</dbReference>
<evidence type="ECO:0000256" key="6">
    <source>
        <dbReference type="ARBA" id="ARBA00023135"/>
    </source>
</evidence>
<evidence type="ECO:0000256" key="3">
    <source>
        <dbReference type="ARBA" id="ARBA00009352"/>
    </source>
</evidence>
<evidence type="ECO:0000313" key="11">
    <source>
        <dbReference type="EMBL" id="VTZ69198.1"/>
    </source>
</evidence>
<comment type="similarity">
    <text evidence="3">Belongs to the SRP68 family.</text>
</comment>
<dbReference type="GO" id="GO:0030942">
    <property type="term" value="F:endoplasmic reticulum signal peptide binding"/>
    <property type="evidence" value="ECO:0007669"/>
    <property type="project" value="InterPro"/>
</dbReference>
<evidence type="ECO:0000256" key="5">
    <source>
        <dbReference type="ARBA" id="ARBA00022884"/>
    </source>
</evidence>
<dbReference type="GO" id="GO:0005786">
    <property type="term" value="C:signal recognition particle, endoplasmic reticulum targeting"/>
    <property type="evidence" value="ECO:0007669"/>
    <property type="project" value="UniProtKB-KW"/>
</dbReference>
<dbReference type="PANTHER" id="PTHR12860:SF0">
    <property type="entry name" value="SIGNAL RECOGNITION PARTICLE SUBUNIT SRP68"/>
    <property type="match status" value="1"/>
</dbReference>
<evidence type="ECO:0000256" key="8">
    <source>
        <dbReference type="ARBA" id="ARBA00023274"/>
    </source>
</evidence>